<keyword evidence="3" id="KW-1185">Reference proteome</keyword>
<dbReference type="OrthoDB" id="135517at2157"/>
<evidence type="ECO:0000313" key="2">
    <source>
        <dbReference type="EMBL" id="MUN29421.1"/>
    </source>
</evidence>
<comment type="caution">
    <text evidence="2">The sequence shown here is derived from an EMBL/GenBank/DDBJ whole genome shotgun (WGS) entry which is preliminary data.</text>
</comment>
<dbReference type="Pfam" id="PF00581">
    <property type="entry name" value="Rhodanese"/>
    <property type="match status" value="1"/>
</dbReference>
<dbReference type="AlphaFoldDB" id="A0A6A9QQG9"/>
<dbReference type="Proteomes" id="UP000470772">
    <property type="component" value="Unassembled WGS sequence"/>
</dbReference>
<dbReference type="Gene3D" id="3.40.250.10">
    <property type="entry name" value="Rhodanese-like domain"/>
    <property type="match status" value="1"/>
</dbReference>
<dbReference type="InterPro" id="IPR036873">
    <property type="entry name" value="Rhodanese-like_dom_sf"/>
</dbReference>
<dbReference type="PANTHER" id="PTHR43031">
    <property type="entry name" value="FAD-DEPENDENT OXIDOREDUCTASE"/>
    <property type="match status" value="1"/>
</dbReference>
<dbReference type="CDD" id="cd00158">
    <property type="entry name" value="RHOD"/>
    <property type="match status" value="1"/>
</dbReference>
<dbReference type="InterPro" id="IPR050229">
    <property type="entry name" value="GlpE_sulfurtransferase"/>
</dbReference>
<dbReference type="InterPro" id="IPR001763">
    <property type="entry name" value="Rhodanese-like_dom"/>
</dbReference>
<dbReference type="EMBL" id="WGGD01000005">
    <property type="protein sequence ID" value="MUN29421.1"/>
    <property type="molecule type" value="Genomic_DNA"/>
</dbReference>
<dbReference type="PROSITE" id="PS50206">
    <property type="entry name" value="RHODANESE_3"/>
    <property type="match status" value="1"/>
</dbReference>
<proteinExistence type="predicted"/>
<protein>
    <submittedName>
        <fullName evidence="2">Rhodanese-like domain-containing protein</fullName>
    </submittedName>
</protein>
<name>A0A6A9QQG9_SULME</name>
<feature type="domain" description="Rhodanese" evidence="1">
    <location>
        <begin position="29"/>
        <end position="116"/>
    </location>
</feature>
<sequence length="133" mass="15717">MVEVIEQYTTPFVKNVMELPPSVIRKLWKQGRIKLIDVRTPEEYEDHHIPGSILVPLDYLEYLKDLFENHEVGVICEHGNRARYATYGMPHLYKKKAYVMQGGIEYWMSMGYEVESGVDENGKLWRKLLKERL</sequence>
<reference evidence="2 3" key="1">
    <citation type="submission" date="2019-10" db="EMBL/GenBank/DDBJ databases">
        <title>Sequencing and Assembly of Multiple Reported Metal-Biooxidizing Members of the Extremely Thermoacidophilic Archaeal Family Sulfolobaceae.</title>
        <authorList>
            <person name="Counts J.A."/>
            <person name="Kelly R.M."/>
        </authorList>
    </citation>
    <scope>NUCLEOTIDE SEQUENCE [LARGE SCALE GENOMIC DNA]</scope>
    <source>
        <strain evidence="2 3">DSM 6482</strain>
    </source>
</reference>
<organism evidence="2 3">
    <name type="scientific">Sulfuracidifex metallicus DSM 6482 = JCM 9184</name>
    <dbReference type="NCBI Taxonomy" id="523847"/>
    <lineage>
        <taxon>Archaea</taxon>
        <taxon>Thermoproteota</taxon>
        <taxon>Thermoprotei</taxon>
        <taxon>Sulfolobales</taxon>
        <taxon>Sulfolobaceae</taxon>
        <taxon>Sulfuracidifex</taxon>
    </lineage>
</organism>
<dbReference type="RefSeq" id="WP_054838264.1">
    <property type="nucleotide sequence ID" value="NZ_BBBY01000007.1"/>
</dbReference>
<dbReference type="PANTHER" id="PTHR43031:SF1">
    <property type="entry name" value="PYRIDINE NUCLEOTIDE-DISULPHIDE OXIDOREDUCTASE"/>
    <property type="match status" value="1"/>
</dbReference>
<evidence type="ECO:0000259" key="1">
    <source>
        <dbReference type="PROSITE" id="PS50206"/>
    </source>
</evidence>
<accession>A0A6A9QQG9</accession>
<gene>
    <name evidence="2" type="ORF">GC250_08225</name>
</gene>
<dbReference type="SMART" id="SM00450">
    <property type="entry name" value="RHOD"/>
    <property type="match status" value="1"/>
</dbReference>
<evidence type="ECO:0000313" key="3">
    <source>
        <dbReference type="Proteomes" id="UP000470772"/>
    </source>
</evidence>
<dbReference type="SUPFAM" id="SSF52821">
    <property type="entry name" value="Rhodanese/Cell cycle control phosphatase"/>
    <property type="match status" value="1"/>
</dbReference>